<dbReference type="Proteomes" id="UP001152649">
    <property type="component" value="Unassembled WGS sequence"/>
</dbReference>
<dbReference type="InterPro" id="IPR021264">
    <property type="entry name" value="AFUB_079030/YDR124W-like"/>
</dbReference>
<dbReference type="Pfam" id="PF11001">
    <property type="entry name" value="AFUB_07903_YDR124W_hel"/>
    <property type="match status" value="1"/>
</dbReference>
<gene>
    <name evidence="2" type="ORF">PSALAMII_LOCUS9751</name>
</gene>
<sequence length="290" mass="33618">MKRSSSGLQEPRGLNVAPQLEMSVSHPSFTPLYRYYAMIFIDNEGHLQVEESQSVRDRGSSLFTPEVRQNFLEILGDPMYCRRSTQPTYRPLKCLKSNHPLRSASSWHLTDHDSDSEVFNDSASIVSLKIGDTAKIMAYYERAYSDFQQLNCRMIAKEFVRAIEPMKQVRRPYIGKAPEGFPSGIKKNPEATKPEWWPPGVMHKEPDHMRKEYRLKMLIHITCKLRSYGITSDKLKQVARDTERKLPDPKRAEVIYEILRVRKMQEQFERGEVGKYSILTVSALRLTKTS</sequence>
<keyword evidence="3" id="KW-1185">Reference proteome</keyword>
<evidence type="ECO:0000259" key="1">
    <source>
        <dbReference type="Pfam" id="PF11001"/>
    </source>
</evidence>
<comment type="caution">
    <text evidence="2">The sequence shown here is derived from an EMBL/GenBank/DDBJ whole genome shotgun (WGS) entry which is preliminary data.</text>
</comment>
<evidence type="ECO:0000313" key="2">
    <source>
        <dbReference type="EMBL" id="CAG8419993.1"/>
    </source>
</evidence>
<proteinExistence type="predicted"/>
<dbReference type="PANTHER" id="PTHR36102:SF5">
    <property type="entry name" value="YDR124W-LIKE HELICAL BUNDLE DOMAIN-CONTAINING PROTEIN"/>
    <property type="match status" value="1"/>
</dbReference>
<dbReference type="InterPro" id="IPR047092">
    <property type="entry name" value="AFUB_07903/YDR124W-like_hel"/>
</dbReference>
<reference evidence="2" key="1">
    <citation type="submission" date="2021-07" db="EMBL/GenBank/DDBJ databases">
        <authorList>
            <person name="Branca A.L. A."/>
        </authorList>
    </citation>
    <scope>NUCLEOTIDE SEQUENCE</scope>
</reference>
<evidence type="ECO:0000313" key="3">
    <source>
        <dbReference type="Proteomes" id="UP001152649"/>
    </source>
</evidence>
<name>A0A9W4JYY4_9EURO</name>
<accession>A0A9W4JYY4</accession>
<organism evidence="2 3">
    <name type="scientific">Penicillium salamii</name>
    <dbReference type="NCBI Taxonomy" id="1612424"/>
    <lineage>
        <taxon>Eukaryota</taxon>
        <taxon>Fungi</taxon>
        <taxon>Dikarya</taxon>
        <taxon>Ascomycota</taxon>
        <taxon>Pezizomycotina</taxon>
        <taxon>Eurotiomycetes</taxon>
        <taxon>Eurotiomycetidae</taxon>
        <taxon>Eurotiales</taxon>
        <taxon>Aspergillaceae</taxon>
        <taxon>Penicillium</taxon>
    </lineage>
</organism>
<protein>
    <recommendedName>
        <fullName evidence="1">Subtelomeric hrmA-associated cluster protein AFUB-079030/YDR124W-like helical bundle domain-containing protein</fullName>
    </recommendedName>
</protein>
<dbReference type="OrthoDB" id="5338458at2759"/>
<dbReference type="AlphaFoldDB" id="A0A9W4JYY4"/>
<feature type="domain" description="Subtelomeric hrmA-associated cluster protein AFUB-079030/YDR124W-like helical bundle" evidence="1">
    <location>
        <begin position="129"/>
        <end position="264"/>
    </location>
</feature>
<dbReference type="PANTHER" id="PTHR36102">
    <property type="entry name" value="CHROMOSOME 10, WHOLE GENOME SHOTGUN SEQUENCE"/>
    <property type="match status" value="1"/>
</dbReference>
<dbReference type="EMBL" id="CAJVPG010000440">
    <property type="protein sequence ID" value="CAG8419993.1"/>
    <property type="molecule type" value="Genomic_DNA"/>
</dbReference>